<dbReference type="PANTHER" id="PTHR43393">
    <property type="entry name" value="CYTOKININ RIBOSIDE 5'-MONOPHOSPHATE PHOSPHORIBOHYDROLASE"/>
    <property type="match status" value="1"/>
</dbReference>
<comment type="caution">
    <text evidence="1">The sequence shown here is derived from an EMBL/GenBank/DDBJ whole genome shotgun (WGS) entry which is preliminary data.</text>
</comment>
<organism evidence="1 2">
    <name type="scientific">Methanothrix soehngenii</name>
    <name type="common">Methanosaeta concilii</name>
    <dbReference type="NCBI Taxonomy" id="2223"/>
    <lineage>
        <taxon>Archaea</taxon>
        <taxon>Methanobacteriati</taxon>
        <taxon>Methanobacteriota</taxon>
        <taxon>Stenosarchaea group</taxon>
        <taxon>Methanomicrobia</taxon>
        <taxon>Methanotrichales</taxon>
        <taxon>Methanotrichaceae</taxon>
        <taxon>Methanothrix</taxon>
    </lineage>
</organism>
<sequence>MQIAVVGGGDCSLCVREMAEELGRLLAAEGHTLICGGLGGVMEAACKGAAESGGTVVGILPGDRKDANPYVGISVATGMSHARNAIIVRSSDAVIALPGEYGTLSEIALALKMNKAVISLGSWDIAGTLRAKDPREAIRLLSRQLRLGIA</sequence>
<dbReference type="GO" id="GO:0005829">
    <property type="term" value="C:cytosol"/>
    <property type="evidence" value="ECO:0007669"/>
    <property type="project" value="TreeGrafter"/>
</dbReference>
<dbReference type="NCBIfam" id="TIGR00725">
    <property type="entry name" value="TIGR00725 family protein"/>
    <property type="match status" value="1"/>
</dbReference>
<dbReference type="InterPro" id="IPR005268">
    <property type="entry name" value="CHP00725"/>
</dbReference>
<dbReference type="Pfam" id="PF18306">
    <property type="entry name" value="LDcluster4"/>
    <property type="match status" value="1"/>
</dbReference>
<protein>
    <submittedName>
        <fullName evidence="1">TIGR00725 family protein</fullName>
    </submittedName>
</protein>
<gene>
    <name evidence="1" type="ORF">GX426_06065</name>
</gene>
<name>A0A7K4AI51_METSH</name>
<dbReference type="Gene3D" id="3.40.50.450">
    <property type="match status" value="1"/>
</dbReference>
<dbReference type="InterPro" id="IPR041164">
    <property type="entry name" value="LDcluster4"/>
</dbReference>
<dbReference type="InterPro" id="IPR052341">
    <property type="entry name" value="LOG_family_nucleotidases"/>
</dbReference>
<proteinExistence type="predicted"/>
<dbReference type="Proteomes" id="UP000544742">
    <property type="component" value="Unassembled WGS sequence"/>
</dbReference>
<dbReference type="PANTHER" id="PTHR43393:SF3">
    <property type="entry name" value="LYSINE DECARBOXYLASE-LIKE PROTEIN"/>
    <property type="match status" value="1"/>
</dbReference>
<evidence type="ECO:0000313" key="2">
    <source>
        <dbReference type="Proteomes" id="UP000544742"/>
    </source>
</evidence>
<evidence type="ECO:0000313" key="1">
    <source>
        <dbReference type="EMBL" id="NLJ22656.1"/>
    </source>
</evidence>
<reference evidence="1 2" key="1">
    <citation type="journal article" date="2020" name="Biotechnol. Biofuels">
        <title>New insights from the biogas microbiome by comprehensive genome-resolved metagenomics of nearly 1600 species originating from multiple anaerobic digesters.</title>
        <authorList>
            <person name="Campanaro S."/>
            <person name="Treu L."/>
            <person name="Rodriguez-R L.M."/>
            <person name="Kovalovszki A."/>
            <person name="Ziels R.M."/>
            <person name="Maus I."/>
            <person name="Zhu X."/>
            <person name="Kougias P.G."/>
            <person name="Basile A."/>
            <person name="Luo G."/>
            <person name="Schluter A."/>
            <person name="Konstantinidis K.T."/>
            <person name="Angelidaki I."/>
        </authorList>
    </citation>
    <scope>NUCLEOTIDE SEQUENCE [LARGE SCALE GENOMIC DNA]</scope>
    <source>
        <strain evidence="1">AS27yjCOA_157</strain>
    </source>
</reference>
<dbReference type="AlphaFoldDB" id="A0A7K4AI51"/>
<accession>A0A7K4AI51</accession>
<dbReference type="SUPFAM" id="SSF102405">
    <property type="entry name" value="MCP/YpsA-like"/>
    <property type="match status" value="1"/>
</dbReference>
<dbReference type="EMBL" id="JAAYUN010000099">
    <property type="protein sequence ID" value="NLJ22656.1"/>
    <property type="molecule type" value="Genomic_DNA"/>
</dbReference>